<feature type="signal peptide" evidence="10">
    <location>
        <begin position="1"/>
        <end position="23"/>
    </location>
</feature>
<evidence type="ECO:0000256" key="7">
    <source>
        <dbReference type="ARBA" id="ARBA00023237"/>
    </source>
</evidence>
<dbReference type="SUPFAM" id="SSF49464">
    <property type="entry name" value="Carboxypeptidase regulatory domain-like"/>
    <property type="match status" value="1"/>
</dbReference>
<evidence type="ECO:0000259" key="11">
    <source>
        <dbReference type="Pfam" id="PF00593"/>
    </source>
</evidence>
<keyword evidence="4 8" id="KW-0812">Transmembrane</keyword>
<dbReference type="Proteomes" id="UP001597116">
    <property type="component" value="Unassembled WGS sequence"/>
</dbReference>
<evidence type="ECO:0000256" key="9">
    <source>
        <dbReference type="RuleBase" id="RU003357"/>
    </source>
</evidence>
<comment type="caution">
    <text evidence="13">The sequence shown here is derived from an EMBL/GenBank/DDBJ whole genome shotgun (WGS) entry which is preliminary data.</text>
</comment>
<dbReference type="EMBL" id="JBHTLP010000018">
    <property type="protein sequence ID" value="MFD1143752.1"/>
    <property type="molecule type" value="Genomic_DNA"/>
</dbReference>
<dbReference type="NCBIfam" id="TIGR04056">
    <property type="entry name" value="OMP_RagA_SusC"/>
    <property type="match status" value="1"/>
</dbReference>
<keyword evidence="7 8" id="KW-0998">Cell outer membrane</keyword>
<evidence type="ECO:0000256" key="5">
    <source>
        <dbReference type="ARBA" id="ARBA00023077"/>
    </source>
</evidence>
<dbReference type="Gene3D" id="2.60.40.1120">
    <property type="entry name" value="Carboxypeptidase-like, regulatory domain"/>
    <property type="match status" value="1"/>
</dbReference>
<dbReference type="InterPro" id="IPR023997">
    <property type="entry name" value="TonB-dep_OMP_SusC/RagA_CS"/>
</dbReference>
<dbReference type="InterPro" id="IPR000531">
    <property type="entry name" value="Beta-barrel_TonB"/>
</dbReference>
<evidence type="ECO:0000256" key="6">
    <source>
        <dbReference type="ARBA" id="ARBA00023136"/>
    </source>
</evidence>
<dbReference type="Pfam" id="PF13715">
    <property type="entry name" value="CarbopepD_reg_2"/>
    <property type="match status" value="1"/>
</dbReference>
<keyword evidence="14" id="KW-1185">Reference proteome</keyword>
<dbReference type="InterPro" id="IPR037066">
    <property type="entry name" value="Plug_dom_sf"/>
</dbReference>
<name>A0ABW3QDD8_9BACT</name>
<evidence type="ECO:0000256" key="3">
    <source>
        <dbReference type="ARBA" id="ARBA00022452"/>
    </source>
</evidence>
<dbReference type="Pfam" id="PF00593">
    <property type="entry name" value="TonB_dep_Rec_b-barrel"/>
    <property type="match status" value="1"/>
</dbReference>
<sequence length="1177" mass="128819">MKKNVRAALLLLLLGWHCESGFAQLLASTPRAIAQIPGKPAMKNLKDVLADYKNHYRVDILYFDHLVEGRTIAADEVTYEFRVERSLESLLKPFGLGYKKMKNGGYLIIQKTETPKTGKPQGFIDPNGFHEALKARHLNQSVLTPFLKVPEKTASVDQVVKGKVSDQNGAGLPGVNVLVKGTSTGTVTDANGHYTLNVPANARLVFSFIGYASKDVAVGNATADLNVTLTPDVQTLSEVVVTGYSSERKKDITGSVAIVDTKSLKSIPAGSAVQALQGQAAGVNVISSGQPGAGSNIFIRGISSFGNTRPLVIVDGIQAELNDISADDIESMQVLKDAGAAAIYGVRGSNGVIIVTTKKGKSGQPTFTYETYYGVQQPLPGNPFNLLNSEEYARLSKQVNPSSVLFANGLPDFLYNGPSGSGIAKAGDPAVDPSRYNLDLTNPTRNYLIQEVDKTGTDWFHAVFKPALMTNHNLTASGGTDKSSYLFTLGYFNQQGTLIETYLKRYSARINTEYKLRPNIRVGENAYVFYKQNPQINNQNTFNAISGAMVMLPIIPVRDIRGNYGGTWAGPELGSWGNPVAAQENTRNNRNNTWSVVGNVYAEVDLFKHLTARTSFGGNFTNGYYHTFTPTPYFNREGYSNPNSFSENAWYESNSMWTNTLTYKNQFAKHSLSVLGGSEAIRRYGRALGGSRTGFFATNYDYLVLPNGTGTITNTSGAYENTLFSLFGRLDYSYDGKYLLGATVRRDGSSKFGTANRYGVFPSVSLGWRISQEGFMKQLAWLSDLKIRASYGVLGSEANVDPSNAYTLFGQDLKKSYYDIGGTSNNAQQGFYQIVNGNARTGWERNKITNLGLDASLFRSRLDFSVEYYKKAVDGLLFHQPVPATTGEANPPVINIGDIQNTGFDFSATYRDRLASGLQYNVGANLTTYQNRVMSIPAPGYFDASYHVRNQVGMPVSSFFGYEVMGLFNSDDEVAAAPKQEGAAPGRFRYRDVDGDGSISPNDRTFFGNPNPKFTYGLNLGLEFRGFDLSANFYGSQGNDVLNATRMTTDFFSTTVNNKSNRVLDAWTPENTNTTVPKLESQPSFSTTTVVNSYILEDGSYLRLRSLILGYTLSPTVLKKVGLTKLRVYTQAANLFTITRYTGLDPELMGSSAAFGVDYGNYPNNQRNFILGLNLAF</sequence>
<dbReference type="PROSITE" id="PS52016">
    <property type="entry name" value="TONB_DEPENDENT_REC_3"/>
    <property type="match status" value="1"/>
</dbReference>
<feature type="domain" description="TonB-dependent receptor-like beta-barrel" evidence="11">
    <location>
        <begin position="564"/>
        <end position="1057"/>
    </location>
</feature>
<dbReference type="SUPFAM" id="SSF56935">
    <property type="entry name" value="Porins"/>
    <property type="match status" value="1"/>
</dbReference>
<dbReference type="Pfam" id="PF07715">
    <property type="entry name" value="Plug"/>
    <property type="match status" value="1"/>
</dbReference>
<dbReference type="InterPro" id="IPR012910">
    <property type="entry name" value="Plug_dom"/>
</dbReference>
<comment type="subcellular location">
    <subcellularLocation>
        <location evidence="1 8">Cell outer membrane</location>
        <topology evidence="1 8">Multi-pass membrane protein</topology>
    </subcellularLocation>
</comment>
<keyword evidence="10" id="KW-0732">Signal</keyword>
<evidence type="ECO:0000256" key="10">
    <source>
        <dbReference type="SAM" id="SignalP"/>
    </source>
</evidence>
<dbReference type="RefSeq" id="WP_379884762.1">
    <property type="nucleotide sequence ID" value="NZ_JBHTLP010000018.1"/>
</dbReference>
<dbReference type="Gene3D" id="2.40.170.20">
    <property type="entry name" value="TonB-dependent receptor, beta-barrel domain"/>
    <property type="match status" value="1"/>
</dbReference>
<feature type="domain" description="TonB-dependent receptor plug" evidence="12">
    <location>
        <begin position="249"/>
        <end position="352"/>
    </location>
</feature>
<keyword evidence="5 9" id="KW-0798">TonB box</keyword>
<gene>
    <name evidence="13" type="ORF">ACFQ4C_21670</name>
</gene>
<protein>
    <submittedName>
        <fullName evidence="13">SusC/RagA family TonB-linked outer membrane protein</fullName>
    </submittedName>
</protein>
<evidence type="ECO:0000256" key="1">
    <source>
        <dbReference type="ARBA" id="ARBA00004571"/>
    </source>
</evidence>
<evidence type="ECO:0000256" key="2">
    <source>
        <dbReference type="ARBA" id="ARBA00022448"/>
    </source>
</evidence>
<evidence type="ECO:0000259" key="12">
    <source>
        <dbReference type="Pfam" id="PF07715"/>
    </source>
</evidence>
<dbReference type="InterPro" id="IPR008969">
    <property type="entry name" value="CarboxyPept-like_regulatory"/>
</dbReference>
<keyword evidence="2 8" id="KW-0813">Transport</keyword>
<comment type="similarity">
    <text evidence="8 9">Belongs to the TonB-dependent receptor family.</text>
</comment>
<dbReference type="InterPro" id="IPR023996">
    <property type="entry name" value="TonB-dep_OMP_SusC/RagA"/>
</dbReference>
<dbReference type="Gene3D" id="2.170.130.10">
    <property type="entry name" value="TonB-dependent receptor, plug domain"/>
    <property type="match status" value="1"/>
</dbReference>
<keyword evidence="3 8" id="KW-1134">Transmembrane beta strand</keyword>
<dbReference type="NCBIfam" id="TIGR04057">
    <property type="entry name" value="SusC_RagA_signa"/>
    <property type="match status" value="1"/>
</dbReference>
<organism evidence="13 14">
    <name type="scientific">Larkinella insperata</name>
    <dbReference type="NCBI Taxonomy" id="332158"/>
    <lineage>
        <taxon>Bacteria</taxon>
        <taxon>Pseudomonadati</taxon>
        <taxon>Bacteroidota</taxon>
        <taxon>Cytophagia</taxon>
        <taxon>Cytophagales</taxon>
        <taxon>Spirosomataceae</taxon>
        <taxon>Larkinella</taxon>
    </lineage>
</organism>
<evidence type="ECO:0000256" key="4">
    <source>
        <dbReference type="ARBA" id="ARBA00022692"/>
    </source>
</evidence>
<evidence type="ECO:0000256" key="8">
    <source>
        <dbReference type="PROSITE-ProRule" id="PRU01360"/>
    </source>
</evidence>
<reference evidence="14" key="1">
    <citation type="journal article" date="2019" name="Int. J. Syst. Evol. Microbiol.">
        <title>The Global Catalogue of Microorganisms (GCM) 10K type strain sequencing project: providing services to taxonomists for standard genome sequencing and annotation.</title>
        <authorList>
            <consortium name="The Broad Institute Genomics Platform"/>
            <consortium name="The Broad Institute Genome Sequencing Center for Infectious Disease"/>
            <person name="Wu L."/>
            <person name="Ma J."/>
        </authorList>
    </citation>
    <scope>NUCLEOTIDE SEQUENCE [LARGE SCALE GENOMIC DNA]</scope>
    <source>
        <strain evidence="14">CCUG 55608</strain>
    </source>
</reference>
<feature type="chain" id="PRO_5045182463" evidence="10">
    <location>
        <begin position="24"/>
        <end position="1177"/>
    </location>
</feature>
<keyword evidence="6 8" id="KW-0472">Membrane</keyword>
<evidence type="ECO:0000313" key="14">
    <source>
        <dbReference type="Proteomes" id="UP001597116"/>
    </source>
</evidence>
<dbReference type="InterPro" id="IPR036942">
    <property type="entry name" value="Beta-barrel_TonB_sf"/>
</dbReference>
<proteinExistence type="inferred from homology"/>
<accession>A0ABW3QDD8</accession>
<dbReference type="InterPro" id="IPR039426">
    <property type="entry name" value="TonB-dep_rcpt-like"/>
</dbReference>
<evidence type="ECO:0000313" key="13">
    <source>
        <dbReference type="EMBL" id="MFD1143752.1"/>
    </source>
</evidence>